<dbReference type="Proteomes" id="UP001597262">
    <property type="component" value="Unassembled WGS sequence"/>
</dbReference>
<organism evidence="2 3">
    <name type="scientific">Paenibacillus puldeungensis</name>
    <dbReference type="NCBI Taxonomy" id="696536"/>
    <lineage>
        <taxon>Bacteria</taxon>
        <taxon>Bacillati</taxon>
        <taxon>Bacillota</taxon>
        <taxon>Bacilli</taxon>
        <taxon>Bacillales</taxon>
        <taxon>Paenibacillaceae</taxon>
        <taxon>Paenibacillus</taxon>
    </lineage>
</organism>
<proteinExistence type="predicted"/>
<reference evidence="3" key="1">
    <citation type="journal article" date="2019" name="Int. J. Syst. Evol. Microbiol.">
        <title>The Global Catalogue of Microorganisms (GCM) 10K type strain sequencing project: providing services to taxonomists for standard genome sequencing and annotation.</title>
        <authorList>
            <consortium name="The Broad Institute Genomics Platform"/>
            <consortium name="The Broad Institute Genome Sequencing Center for Infectious Disease"/>
            <person name="Wu L."/>
            <person name="Ma J."/>
        </authorList>
    </citation>
    <scope>NUCLEOTIDE SEQUENCE [LARGE SCALE GENOMIC DNA]</scope>
    <source>
        <strain evidence="3">CCUG 59189</strain>
    </source>
</reference>
<evidence type="ECO:0000313" key="3">
    <source>
        <dbReference type="Proteomes" id="UP001597262"/>
    </source>
</evidence>
<accession>A0ABW3RR16</accession>
<evidence type="ECO:0000313" key="2">
    <source>
        <dbReference type="EMBL" id="MFD1174918.1"/>
    </source>
</evidence>
<keyword evidence="1" id="KW-0812">Transmembrane</keyword>
<evidence type="ECO:0000256" key="1">
    <source>
        <dbReference type="SAM" id="Phobius"/>
    </source>
</evidence>
<keyword evidence="1" id="KW-1133">Transmembrane helix</keyword>
<feature type="transmembrane region" description="Helical" evidence="1">
    <location>
        <begin position="59"/>
        <end position="84"/>
    </location>
</feature>
<keyword evidence="1" id="KW-0472">Membrane</keyword>
<feature type="transmembrane region" description="Helical" evidence="1">
    <location>
        <begin position="15"/>
        <end position="39"/>
    </location>
</feature>
<protein>
    <submittedName>
        <fullName evidence="2">Uncharacterized protein</fullName>
    </submittedName>
</protein>
<keyword evidence="3" id="KW-1185">Reference proteome</keyword>
<name>A0ABW3RR16_9BACL</name>
<feature type="transmembrane region" description="Helical" evidence="1">
    <location>
        <begin position="184"/>
        <end position="204"/>
    </location>
</feature>
<sequence>MKYLRERLSSERVGVRIIVALILFFILFFGVMTISYYLLPEGLLKNKNPLQNWENSDNTLILTLQIFFYNQLSVLVILLGSLFAKKKDGEKNYLSIGYTAFFMFICINAIVLGTWSFSVTSEAVPLLGRFTRTFDLAHRAGLWEMLGQLVVTCAAAQIATVRTSGKTTVTRKFKDIHPSTGEKVAFLGGILLMLVGAVVESIAINSI</sequence>
<feature type="transmembrane region" description="Helical" evidence="1">
    <location>
        <begin position="96"/>
        <end position="117"/>
    </location>
</feature>
<comment type="caution">
    <text evidence="2">The sequence shown here is derived from an EMBL/GenBank/DDBJ whole genome shotgun (WGS) entry which is preliminary data.</text>
</comment>
<dbReference type="RefSeq" id="WP_379315762.1">
    <property type="nucleotide sequence ID" value="NZ_JBHTLM010000001.1"/>
</dbReference>
<dbReference type="EMBL" id="JBHTLM010000001">
    <property type="protein sequence ID" value="MFD1174918.1"/>
    <property type="molecule type" value="Genomic_DNA"/>
</dbReference>
<gene>
    <name evidence="2" type="ORF">ACFQ3W_01175</name>
</gene>